<evidence type="ECO:0000313" key="7">
    <source>
        <dbReference type="EMBL" id="EHY87151.1"/>
    </source>
</evidence>
<dbReference type="InterPro" id="IPR036390">
    <property type="entry name" value="WH_DNA-bd_sf"/>
</dbReference>
<dbReference type="PANTHER" id="PTHR30346">
    <property type="entry name" value="TRANSCRIPTIONAL DUAL REGULATOR HCAR-RELATED"/>
    <property type="match status" value="1"/>
</dbReference>
<feature type="domain" description="HTH lysR-type" evidence="6">
    <location>
        <begin position="1"/>
        <end position="59"/>
    </location>
</feature>
<gene>
    <name evidence="7" type="ORF">SacazDRAFT_00163</name>
</gene>
<evidence type="ECO:0000256" key="5">
    <source>
        <dbReference type="SAM" id="MobiDB-lite"/>
    </source>
</evidence>
<dbReference type="PANTHER" id="PTHR30346:SF28">
    <property type="entry name" value="HTH-TYPE TRANSCRIPTIONAL REGULATOR CYNR"/>
    <property type="match status" value="1"/>
</dbReference>
<dbReference type="OrthoDB" id="3636008at2"/>
<dbReference type="InterPro" id="IPR000847">
    <property type="entry name" value="LysR_HTH_N"/>
</dbReference>
<keyword evidence="4" id="KW-0804">Transcription</keyword>
<evidence type="ECO:0000256" key="3">
    <source>
        <dbReference type="ARBA" id="ARBA00023125"/>
    </source>
</evidence>
<proteinExistence type="inferred from homology"/>
<accession>H8G597</accession>
<dbReference type="RefSeq" id="WP_005437716.1">
    <property type="nucleotide sequence ID" value="NZ_CM001466.1"/>
</dbReference>
<reference evidence="7 8" key="1">
    <citation type="journal article" date="2012" name="Stand. Genomic Sci.">
        <title>Genome sequence of the soil bacterium Saccharomonospora azurea type strain (NA-128(T)).</title>
        <authorList>
            <person name="Klenk H.P."/>
            <person name="Held B."/>
            <person name="Lucas S."/>
            <person name="Lapidus A."/>
            <person name="Copeland A."/>
            <person name="Hammon N."/>
            <person name="Pitluck S."/>
            <person name="Goodwin L.A."/>
            <person name="Han C."/>
            <person name="Tapia R."/>
            <person name="Brambilla E.M."/>
            <person name="Potter G."/>
            <person name="Land M."/>
            <person name="Ivanova N."/>
            <person name="Rohde M."/>
            <person name="Goker M."/>
            <person name="Detter J.C."/>
            <person name="Kyrpides N.C."/>
            <person name="Woyke T."/>
        </authorList>
    </citation>
    <scope>NUCLEOTIDE SEQUENCE [LARGE SCALE GENOMIC DNA]</scope>
    <source>
        <strain evidence="7 8">NA-128</strain>
    </source>
</reference>
<dbReference type="InterPro" id="IPR036388">
    <property type="entry name" value="WH-like_DNA-bd_sf"/>
</dbReference>
<protein>
    <submittedName>
        <fullName evidence="7">Transcriptional regulator</fullName>
    </submittedName>
</protein>
<evidence type="ECO:0000313" key="8">
    <source>
        <dbReference type="Proteomes" id="UP000004705"/>
    </source>
</evidence>
<dbReference type="Proteomes" id="UP000004705">
    <property type="component" value="Chromosome"/>
</dbReference>
<sequence>MDLLAHLEAFVAIAEEGSFSAAAERLYVAQPVLSRRIKTLEHHLGGTLFDRTRRRVDTTDLGVLLLPHARDVLSRVDHLRQVAATALSTATHALGVPPDADPAGLARVIRAGAERGVTIGVRELSAAEREHGLSDGSLAFAVLRVAPERASLRVALGLATAPHSGPPGRAVHLEDLRPRRGAVNPPAPILTTGEDEVPFAAERLAKAAARAGLPDGRIRPATSLAAAVADTLAGPAMLLCTASFARRHALAWAPLADPALHRGYEIALSSRPSGRREAQESAWLAPLVATALGVSPDPGESTVDSPARDHHTRLAVSG</sequence>
<dbReference type="Pfam" id="PF00126">
    <property type="entry name" value="HTH_1"/>
    <property type="match status" value="1"/>
</dbReference>
<dbReference type="SUPFAM" id="SSF46785">
    <property type="entry name" value="Winged helix' DNA-binding domain"/>
    <property type="match status" value="1"/>
</dbReference>
<dbReference type="PRINTS" id="PR00039">
    <property type="entry name" value="HTHLYSR"/>
</dbReference>
<keyword evidence="8" id="KW-1185">Reference proteome</keyword>
<evidence type="ECO:0000256" key="1">
    <source>
        <dbReference type="ARBA" id="ARBA00009437"/>
    </source>
</evidence>
<dbReference type="GO" id="GO:0032993">
    <property type="term" value="C:protein-DNA complex"/>
    <property type="evidence" value="ECO:0007669"/>
    <property type="project" value="TreeGrafter"/>
</dbReference>
<evidence type="ECO:0000256" key="2">
    <source>
        <dbReference type="ARBA" id="ARBA00023015"/>
    </source>
</evidence>
<organism evidence="7 8">
    <name type="scientific">Saccharomonospora azurea NA-128</name>
    <dbReference type="NCBI Taxonomy" id="882081"/>
    <lineage>
        <taxon>Bacteria</taxon>
        <taxon>Bacillati</taxon>
        <taxon>Actinomycetota</taxon>
        <taxon>Actinomycetes</taxon>
        <taxon>Pseudonocardiales</taxon>
        <taxon>Pseudonocardiaceae</taxon>
        <taxon>Saccharomonospora</taxon>
    </lineage>
</organism>
<dbReference type="AlphaFoldDB" id="H8G597"/>
<dbReference type="Gene3D" id="1.10.10.10">
    <property type="entry name" value="Winged helix-like DNA-binding domain superfamily/Winged helix DNA-binding domain"/>
    <property type="match status" value="1"/>
</dbReference>
<evidence type="ECO:0000259" key="6">
    <source>
        <dbReference type="PROSITE" id="PS50931"/>
    </source>
</evidence>
<name>H8G597_9PSEU</name>
<dbReference type="EMBL" id="CM001466">
    <property type="protein sequence ID" value="EHY87151.1"/>
    <property type="molecule type" value="Genomic_DNA"/>
</dbReference>
<dbReference type="HOGENOM" id="CLU_082995_0_0_11"/>
<dbReference type="PROSITE" id="PS50931">
    <property type="entry name" value="HTH_LYSR"/>
    <property type="match status" value="1"/>
</dbReference>
<comment type="similarity">
    <text evidence="1">Belongs to the LysR transcriptional regulatory family.</text>
</comment>
<dbReference type="FunFam" id="1.10.10.10:FF:000001">
    <property type="entry name" value="LysR family transcriptional regulator"/>
    <property type="match status" value="1"/>
</dbReference>
<keyword evidence="2" id="KW-0805">Transcription regulation</keyword>
<dbReference type="GO" id="GO:0003677">
    <property type="term" value="F:DNA binding"/>
    <property type="evidence" value="ECO:0007669"/>
    <property type="project" value="UniProtKB-KW"/>
</dbReference>
<feature type="region of interest" description="Disordered" evidence="5">
    <location>
        <begin position="295"/>
        <end position="318"/>
    </location>
</feature>
<keyword evidence="3" id="KW-0238">DNA-binding</keyword>
<evidence type="ECO:0000256" key="4">
    <source>
        <dbReference type="ARBA" id="ARBA00023163"/>
    </source>
</evidence>
<dbReference type="GO" id="GO:0003700">
    <property type="term" value="F:DNA-binding transcription factor activity"/>
    <property type="evidence" value="ECO:0007669"/>
    <property type="project" value="InterPro"/>
</dbReference>